<dbReference type="InterPro" id="IPR017459">
    <property type="entry name" value="Glycosyl_Trfase_fam3_N_dom"/>
</dbReference>
<dbReference type="AlphaFoldDB" id="A0A7Y0AFJ4"/>
<dbReference type="InterPro" id="IPR005940">
    <property type="entry name" value="Anthranilate_Pribosyl_Tfrase"/>
</dbReference>
<dbReference type="InterPro" id="IPR035902">
    <property type="entry name" value="Nuc_phospho_transferase"/>
</dbReference>
<feature type="binding site" evidence="3">
    <location>
        <position position="91"/>
    </location>
    <ligand>
        <name>Mg(2+)</name>
        <dbReference type="ChEBI" id="CHEBI:18420"/>
        <label>1</label>
    </ligand>
</feature>
<name>A0A7Y0AFJ4_9BACT</name>
<keyword evidence="7" id="KW-1185">Reference proteome</keyword>
<feature type="domain" description="Glycosyl transferase family 3 N-terminal" evidence="5">
    <location>
        <begin position="2"/>
        <end position="63"/>
    </location>
</feature>
<comment type="pathway">
    <text evidence="3">Amino-acid biosynthesis; L-tryptophan biosynthesis; L-tryptophan from chorismate: step 2/5.</text>
</comment>
<gene>
    <name evidence="3 6" type="primary">trpD</name>
    <name evidence="6" type="ORF">HHL22_14555</name>
</gene>
<protein>
    <recommendedName>
        <fullName evidence="3">Anthranilate phosphoribosyltransferase</fullName>
        <ecNumber evidence="3">2.4.2.18</ecNumber>
    </recommendedName>
</protein>
<comment type="caution">
    <text evidence="3">Lacks conserved residue(s) required for the propagation of feature annotation.</text>
</comment>
<feature type="binding site" evidence="3">
    <location>
        <position position="110"/>
    </location>
    <ligand>
        <name>anthranilate</name>
        <dbReference type="ChEBI" id="CHEBI:16567"/>
        <label>1</label>
    </ligand>
</feature>
<evidence type="ECO:0000313" key="6">
    <source>
        <dbReference type="EMBL" id="NML66430.1"/>
    </source>
</evidence>
<feature type="binding site" evidence="3">
    <location>
        <position position="225"/>
    </location>
    <ligand>
        <name>Mg(2+)</name>
        <dbReference type="ChEBI" id="CHEBI:18420"/>
        <label>2</label>
    </ligand>
</feature>
<feature type="binding site" evidence="3">
    <location>
        <position position="119"/>
    </location>
    <ligand>
        <name>5-phospho-alpha-D-ribose 1-diphosphate</name>
        <dbReference type="ChEBI" id="CHEBI:58017"/>
    </ligand>
</feature>
<feature type="binding site" evidence="3">
    <location>
        <position position="225"/>
    </location>
    <ligand>
        <name>Mg(2+)</name>
        <dbReference type="ChEBI" id="CHEBI:18420"/>
        <label>1</label>
    </ligand>
</feature>
<dbReference type="Proteomes" id="UP000559626">
    <property type="component" value="Unassembled WGS sequence"/>
</dbReference>
<dbReference type="Pfam" id="PF02885">
    <property type="entry name" value="Glycos_trans_3N"/>
    <property type="match status" value="1"/>
</dbReference>
<dbReference type="GO" id="GO:0005829">
    <property type="term" value="C:cytosol"/>
    <property type="evidence" value="ECO:0007669"/>
    <property type="project" value="TreeGrafter"/>
</dbReference>
<dbReference type="InterPro" id="IPR000312">
    <property type="entry name" value="Glycosyl_Trfase_fam3"/>
</dbReference>
<dbReference type="Gene3D" id="3.40.1030.10">
    <property type="entry name" value="Nucleoside phosphorylase/phosphoribosyltransferase catalytic domain"/>
    <property type="match status" value="1"/>
</dbReference>
<evidence type="ECO:0000259" key="5">
    <source>
        <dbReference type="Pfam" id="PF02885"/>
    </source>
</evidence>
<dbReference type="UniPathway" id="UPA00035">
    <property type="reaction ID" value="UER00041"/>
</dbReference>
<feature type="binding site" evidence="3">
    <location>
        <position position="79"/>
    </location>
    <ligand>
        <name>5-phospho-alpha-D-ribose 1-diphosphate</name>
        <dbReference type="ChEBI" id="CHEBI:58017"/>
    </ligand>
</feature>
<feature type="binding site" evidence="3">
    <location>
        <begin position="107"/>
        <end position="115"/>
    </location>
    <ligand>
        <name>5-phospho-alpha-D-ribose 1-diphosphate</name>
        <dbReference type="ChEBI" id="CHEBI:58017"/>
    </ligand>
</feature>
<keyword evidence="3" id="KW-0822">Tryptophan biosynthesis</keyword>
<organism evidence="6 7">
    <name type="scientific">Hymenobacter polaris</name>
    <dbReference type="NCBI Taxonomy" id="2682546"/>
    <lineage>
        <taxon>Bacteria</taxon>
        <taxon>Pseudomonadati</taxon>
        <taxon>Bacteroidota</taxon>
        <taxon>Cytophagia</taxon>
        <taxon>Cytophagales</taxon>
        <taxon>Hymenobacteraceae</taxon>
        <taxon>Hymenobacter</taxon>
    </lineage>
</organism>
<reference evidence="6 7" key="1">
    <citation type="submission" date="2020-04" db="EMBL/GenBank/DDBJ databases">
        <title>Hymenobacter polaris sp. nov., isolated from Arctic soil.</title>
        <authorList>
            <person name="Dahal R.H."/>
        </authorList>
    </citation>
    <scope>NUCLEOTIDE SEQUENCE [LARGE SCALE GENOMIC DNA]</scope>
    <source>
        <strain evidence="6 7">RP-2-7</strain>
    </source>
</reference>
<dbReference type="PANTHER" id="PTHR43285">
    <property type="entry name" value="ANTHRANILATE PHOSPHORIBOSYLTRANSFERASE"/>
    <property type="match status" value="1"/>
</dbReference>
<dbReference type="NCBIfam" id="TIGR01245">
    <property type="entry name" value="trpD"/>
    <property type="match status" value="1"/>
</dbReference>
<dbReference type="EMBL" id="JABBGH010000002">
    <property type="protein sequence ID" value="NML66430.1"/>
    <property type="molecule type" value="Genomic_DNA"/>
</dbReference>
<feature type="binding site" evidence="3">
    <location>
        <begin position="82"/>
        <end position="83"/>
    </location>
    <ligand>
        <name>5-phospho-alpha-D-ribose 1-diphosphate</name>
        <dbReference type="ChEBI" id="CHEBI:58017"/>
    </ligand>
</feature>
<feature type="binding site" evidence="3">
    <location>
        <begin position="89"/>
        <end position="92"/>
    </location>
    <ligand>
        <name>5-phospho-alpha-D-ribose 1-diphosphate</name>
        <dbReference type="ChEBI" id="CHEBI:58017"/>
    </ligand>
</feature>
<sequence>MKDTLNHLFAYRTLPQDEAHRVVLGIARGEYNPAQMAAFLTVYLMRSVTVDELAGFRNALLELCRPVDLGGYDVMDVCGTGGDGRNTFNISTLSAFVVAGAGQPVAKHGNHGVSSISGSSTVLEHLGVRFTAESDQLRRQLDEANICFLHAPLFHPALKNVAPLRKELGVKTFFNMLGPLVNPARPRLQLVGVFSLELARLYAYLHQQEAGREFLIVHSLDGYDEVSLTGPVKLIGRQGEELLTPRDFNLPATTPESLFGGDTVAEAAHIFMRVLRGEAPAAHRAAVLANAALALRTAGRASNIEEGLGLAAESLDSGRALAAFEKLRALSE</sequence>
<accession>A0A7Y0AFJ4</accession>
<dbReference type="RefSeq" id="WP_169532072.1">
    <property type="nucleotide sequence ID" value="NZ_JABBGH010000002.1"/>
</dbReference>
<keyword evidence="1 3" id="KW-0328">Glycosyltransferase</keyword>
<comment type="function">
    <text evidence="3">Catalyzes the transfer of the phosphoribosyl group of 5-phosphorylribose-1-pyrophosphate (PRPP) to anthranilate to yield N-(5'-phosphoribosyl)-anthranilate (PRA).</text>
</comment>
<dbReference type="GO" id="GO:0000287">
    <property type="term" value="F:magnesium ion binding"/>
    <property type="evidence" value="ECO:0007669"/>
    <property type="project" value="UniProtKB-UniRule"/>
</dbReference>
<dbReference type="Gene3D" id="1.20.970.10">
    <property type="entry name" value="Transferase, Pyrimidine Nucleoside Phosphorylase, Chain C"/>
    <property type="match status" value="1"/>
</dbReference>
<dbReference type="HAMAP" id="MF_00211">
    <property type="entry name" value="TrpD"/>
    <property type="match status" value="1"/>
</dbReference>
<evidence type="ECO:0000256" key="1">
    <source>
        <dbReference type="ARBA" id="ARBA00022676"/>
    </source>
</evidence>
<dbReference type="GO" id="GO:0000162">
    <property type="term" value="P:L-tryptophan biosynthetic process"/>
    <property type="evidence" value="ECO:0007669"/>
    <property type="project" value="UniProtKB-UniRule"/>
</dbReference>
<keyword evidence="3" id="KW-0057">Aromatic amino acid biosynthesis</keyword>
<feature type="binding site" evidence="3">
    <location>
        <position position="224"/>
    </location>
    <ligand>
        <name>Mg(2+)</name>
        <dbReference type="ChEBI" id="CHEBI:18420"/>
        <label>2</label>
    </ligand>
</feature>
<evidence type="ECO:0000256" key="3">
    <source>
        <dbReference type="HAMAP-Rule" id="MF_00211"/>
    </source>
</evidence>
<dbReference type="EC" id="2.4.2.18" evidence="3"/>
<evidence type="ECO:0000259" key="4">
    <source>
        <dbReference type="Pfam" id="PF00591"/>
    </source>
</evidence>
<keyword evidence="3" id="KW-0028">Amino-acid biosynthesis</keyword>
<comment type="cofactor">
    <cofactor evidence="3">
        <name>Mg(2+)</name>
        <dbReference type="ChEBI" id="CHEBI:18420"/>
    </cofactor>
    <text evidence="3">Binds 2 magnesium ions per monomer.</text>
</comment>
<dbReference type="Pfam" id="PF00591">
    <property type="entry name" value="Glycos_transf_3"/>
    <property type="match status" value="1"/>
</dbReference>
<dbReference type="GO" id="GO:0004048">
    <property type="term" value="F:anthranilate phosphoribosyltransferase activity"/>
    <property type="evidence" value="ECO:0007669"/>
    <property type="project" value="UniProtKB-UniRule"/>
</dbReference>
<keyword evidence="3" id="KW-0460">Magnesium</keyword>
<feature type="binding site" evidence="3">
    <location>
        <position position="87"/>
    </location>
    <ligand>
        <name>5-phospho-alpha-D-ribose 1-diphosphate</name>
        <dbReference type="ChEBI" id="CHEBI:58017"/>
    </ligand>
</feature>
<comment type="catalytic activity">
    <reaction evidence="3">
        <text>N-(5-phospho-beta-D-ribosyl)anthranilate + diphosphate = 5-phospho-alpha-D-ribose 1-diphosphate + anthranilate</text>
        <dbReference type="Rhea" id="RHEA:11768"/>
        <dbReference type="ChEBI" id="CHEBI:16567"/>
        <dbReference type="ChEBI" id="CHEBI:18277"/>
        <dbReference type="ChEBI" id="CHEBI:33019"/>
        <dbReference type="ChEBI" id="CHEBI:58017"/>
        <dbReference type="EC" id="2.4.2.18"/>
    </reaction>
</comment>
<dbReference type="InterPro" id="IPR036320">
    <property type="entry name" value="Glycosyl_Trfase_fam3_N_dom_sf"/>
</dbReference>
<feature type="domain" description="Glycosyl transferase family 3" evidence="4">
    <location>
        <begin position="72"/>
        <end position="321"/>
    </location>
</feature>
<evidence type="ECO:0000256" key="2">
    <source>
        <dbReference type="ARBA" id="ARBA00022679"/>
    </source>
</evidence>
<dbReference type="SUPFAM" id="SSF47648">
    <property type="entry name" value="Nucleoside phosphorylase/phosphoribosyltransferase N-terminal domain"/>
    <property type="match status" value="1"/>
</dbReference>
<dbReference type="PANTHER" id="PTHR43285:SF2">
    <property type="entry name" value="ANTHRANILATE PHOSPHORIBOSYLTRANSFERASE"/>
    <property type="match status" value="1"/>
</dbReference>
<comment type="similarity">
    <text evidence="3">Belongs to the anthranilate phosphoribosyltransferase family.</text>
</comment>
<comment type="caution">
    <text evidence="6">The sequence shown here is derived from an EMBL/GenBank/DDBJ whole genome shotgun (WGS) entry which is preliminary data.</text>
</comment>
<comment type="subunit">
    <text evidence="3">Homodimer.</text>
</comment>
<feature type="binding site" evidence="3">
    <location>
        <position position="165"/>
    </location>
    <ligand>
        <name>anthranilate</name>
        <dbReference type="ChEBI" id="CHEBI:16567"/>
        <label>2</label>
    </ligand>
</feature>
<proteinExistence type="inferred from homology"/>
<evidence type="ECO:0000313" key="7">
    <source>
        <dbReference type="Proteomes" id="UP000559626"/>
    </source>
</evidence>
<keyword evidence="2 3" id="KW-0808">Transferase</keyword>
<feature type="binding site" evidence="3">
    <location>
        <position position="79"/>
    </location>
    <ligand>
        <name>anthranilate</name>
        <dbReference type="ChEBI" id="CHEBI:16567"/>
        <label>1</label>
    </ligand>
</feature>
<keyword evidence="3" id="KW-0479">Metal-binding</keyword>
<dbReference type="SUPFAM" id="SSF52418">
    <property type="entry name" value="Nucleoside phosphorylase/phosphoribosyltransferase catalytic domain"/>
    <property type="match status" value="1"/>
</dbReference>